<dbReference type="EMBL" id="OCNH01000001">
    <property type="protein sequence ID" value="SOD80281.1"/>
    <property type="molecule type" value="Genomic_DNA"/>
</dbReference>
<protein>
    <submittedName>
        <fullName evidence="1">Uncharacterized protein</fullName>
    </submittedName>
</protein>
<accession>A0A286FAM6</accession>
<dbReference type="OrthoDB" id="826875at2"/>
<gene>
    <name evidence="1" type="ORF">SAMN06269250_1323</name>
</gene>
<name>A0A286FAM6_9BACT</name>
<dbReference type="AlphaFoldDB" id="A0A286FAM6"/>
<evidence type="ECO:0000313" key="1">
    <source>
        <dbReference type="EMBL" id="SOD80281.1"/>
    </source>
</evidence>
<dbReference type="Proteomes" id="UP000219452">
    <property type="component" value="Unassembled WGS sequence"/>
</dbReference>
<keyword evidence="2" id="KW-1185">Reference proteome</keyword>
<organism evidence="1 2">
    <name type="scientific">Spirosoma fluviale</name>
    <dbReference type="NCBI Taxonomy" id="1597977"/>
    <lineage>
        <taxon>Bacteria</taxon>
        <taxon>Pseudomonadati</taxon>
        <taxon>Bacteroidota</taxon>
        <taxon>Cytophagia</taxon>
        <taxon>Cytophagales</taxon>
        <taxon>Cytophagaceae</taxon>
        <taxon>Spirosoma</taxon>
    </lineage>
</organism>
<dbReference type="RefSeq" id="WP_097124977.1">
    <property type="nucleotide sequence ID" value="NZ_OCNH01000001.1"/>
</dbReference>
<reference evidence="2" key="1">
    <citation type="submission" date="2017-09" db="EMBL/GenBank/DDBJ databases">
        <authorList>
            <person name="Varghese N."/>
            <person name="Submissions S."/>
        </authorList>
    </citation>
    <scope>NUCLEOTIDE SEQUENCE [LARGE SCALE GENOMIC DNA]</scope>
    <source>
        <strain evidence="2">DSM 29961</strain>
    </source>
</reference>
<sequence length="66" mass="7265">MQSLLITPKDGAELELLSALLARLNIATTIIEEDDKEDIGLGILLQEANRNEQVSRESIFKALGRS</sequence>
<proteinExistence type="predicted"/>
<evidence type="ECO:0000313" key="2">
    <source>
        <dbReference type="Proteomes" id="UP000219452"/>
    </source>
</evidence>